<feature type="coiled-coil region" evidence="1">
    <location>
        <begin position="2"/>
        <end position="32"/>
    </location>
</feature>
<keyword evidence="1" id="KW-0175">Coiled coil</keyword>
<reference evidence="2" key="1">
    <citation type="journal article" date="2014" name="Front. Microbiol.">
        <title>High frequency of phylogenetically diverse reductive dehalogenase-homologous genes in deep subseafloor sedimentary metagenomes.</title>
        <authorList>
            <person name="Kawai M."/>
            <person name="Futagami T."/>
            <person name="Toyoda A."/>
            <person name="Takaki Y."/>
            <person name="Nishi S."/>
            <person name="Hori S."/>
            <person name="Arai W."/>
            <person name="Tsubouchi T."/>
            <person name="Morono Y."/>
            <person name="Uchiyama I."/>
            <person name="Ito T."/>
            <person name="Fujiyama A."/>
            <person name="Inagaki F."/>
            <person name="Takami H."/>
        </authorList>
    </citation>
    <scope>NUCLEOTIDE SEQUENCE</scope>
    <source>
        <strain evidence="2">Expedition CK06-06</strain>
    </source>
</reference>
<accession>X1KRQ4</accession>
<sequence length="116" mass="13827">MTAKAEAKRAKLESELERLKRALNLAHELRVEWLPGQVKRFRGRRLSGEVLDEVIYIYDESEPRALTTLKHEFIEYILTIEFTAPYKRMINTLISAFEEEMYQRKERLVKRLSDVI</sequence>
<protein>
    <submittedName>
        <fullName evidence="2">Uncharacterized protein</fullName>
    </submittedName>
</protein>
<dbReference type="EMBL" id="BARV01000290">
    <property type="protein sequence ID" value="GAH96315.1"/>
    <property type="molecule type" value="Genomic_DNA"/>
</dbReference>
<comment type="caution">
    <text evidence="2">The sequence shown here is derived from an EMBL/GenBank/DDBJ whole genome shotgun (WGS) entry which is preliminary data.</text>
</comment>
<evidence type="ECO:0000313" key="2">
    <source>
        <dbReference type="EMBL" id="GAH96315.1"/>
    </source>
</evidence>
<gene>
    <name evidence="2" type="ORF">S06H3_01214</name>
</gene>
<name>X1KRQ4_9ZZZZ</name>
<proteinExistence type="predicted"/>
<organism evidence="2">
    <name type="scientific">marine sediment metagenome</name>
    <dbReference type="NCBI Taxonomy" id="412755"/>
    <lineage>
        <taxon>unclassified sequences</taxon>
        <taxon>metagenomes</taxon>
        <taxon>ecological metagenomes</taxon>
    </lineage>
</organism>
<dbReference type="AlphaFoldDB" id="X1KRQ4"/>
<evidence type="ECO:0000256" key="1">
    <source>
        <dbReference type="SAM" id="Coils"/>
    </source>
</evidence>